<comment type="caution">
    <text evidence="9">The sequence shown here is derived from an EMBL/GenBank/DDBJ whole genome shotgun (WGS) entry which is preliminary data.</text>
</comment>
<dbReference type="InterPro" id="IPR015927">
    <property type="entry name" value="Peptidase_S24_S26A/B/C"/>
</dbReference>
<reference evidence="9 10" key="1">
    <citation type="submission" date="2018-06" db="EMBL/GenBank/DDBJ databases">
        <title>Genomic Encyclopedia of Type Strains, Phase III (KMG-III): the genomes of soil and plant-associated and newly described type strains.</title>
        <authorList>
            <person name="Whitman W."/>
        </authorList>
    </citation>
    <scope>NUCLEOTIDE SEQUENCE [LARGE SCALE GENOMIC DNA]</scope>
    <source>
        <strain evidence="9 10">CECT 7732</strain>
    </source>
</reference>
<evidence type="ECO:0000259" key="8">
    <source>
        <dbReference type="Pfam" id="PF00717"/>
    </source>
</evidence>
<dbReference type="CDD" id="cd06529">
    <property type="entry name" value="S24_LexA-like"/>
    <property type="match status" value="1"/>
</dbReference>
<dbReference type="AlphaFoldDB" id="A0A366CWP6"/>
<keyword evidence="6" id="KW-0742">SOS response</keyword>
<dbReference type="InterPro" id="IPR039418">
    <property type="entry name" value="LexA-like"/>
</dbReference>
<organism evidence="9 10">
    <name type="scientific">Marinomonas aquiplantarum</name>
    <dbReference type="NCBI Taxonomy" id="491951"/>
    <lineage>
        <taxon>Bacteria</taxon>
        <taxon>Pseudomonadati</taxon>
        <taxon>Pseudomonadota</taxon>
        <taxon>Gammaproteobacteria</taxon>
        <taxon>Oceanospirillales</taxon>
        <taxon>Oceanospirillaceae</taxon>
        <taxon>Marinomonas</taxon>
    </lineage>
</organism>
<keyword evidence="2" id="KW-0227">DNA damage</keyword>
<dbReference type="Gene3D" id="2.10.109.10">
    <property type="entry name" value="Umud Fragment, subunit A"/>
    <property type="match status" value="1"/>
</dbReference>
<dbReference type="GO" id="GO:0016787">
    <property type="term" value="F:hydrolase activity"/>
    <property type="evidence" value="ECO:0007669"/>
    <property type="project" value="UniProtKB-KW"/>
</dbReference>
<dbReference type="InterPro" id="IPR050077">
    <property type="entry name" value="LexA_repressor"/>
</dbReference>
<dbReference type="GO" id="GO:0003677">
    <property type="term" value="F:DNA binding"/>
    <property type="evidence" value="ECO:0007669"/>
    <property type="project" value="InterPro"/>
</dbReference>
<dbReference type="Proteomes" id="UP000252086">
    <property type="component" value="Unassembled WGS sequence"/>
</dbReference>
<protein>
    <submittedName>
        <fullName evidence="9">SOS response UmuD protein</fullName>
    </submittedName>
</protein>
<keyword evidence="4 7" id="KW-0068">Autocatalytic cleavage</keyword>
<dbReference type="GO" id="GO:0009432">
    <property type="term" value="P:SOS response"/>
    <property type="evidence" value="ECO:0007669"/>
    <property type="project" value="UniProtKB-KW"/>
</dbReference>
<dbReference type="PANTHER" id="PTHR33516">
    <property type="entry name" value="LEXA REPRESSOR"/>
    <property type="match status" value="1"/>
</dbReference>
<name>A0A366CWP6_9GAMM</name>
<dbReference type="OrthoDB" id="9787787at2"/>
<gene>
    <name evidence="9" type="ORF">DFP76_11080</name>
</gene>
<keyword evidence="5" id="KW-0234">DNA repair</keyword>
<dbReference type="PRINTS" id="PR00726">
    <property type="entry name" value="LEXASERPTASE"/>
</dbReference>
<evidence type="ECO:0000256" key="5">
    <source>
        <dbReference type="ARBA" id="ARBA00023204"/>
    </source>
</evidence>
<evidence type="ECO:0000313" key="10">
    <source>
        <dbReference type="Proteomes" id="UP000252086"/>
    </source>
</evidence>
<evidence type="ECO:0000256" key="7">
    <source>
        <dbReference type="RuleBase" id="RU003991"/>
    </source>
</evidence>
<dbReference type="GO" id="GO:0006281">
    <property type="term" value="P:DNA repair"/>
    <property type="evidence" value="ECO:0007669"/>
    <property type="project" value="UniProtKB-KW"/>
</dbReference>
<feature type="domain" description="Peptidase S24/S26A/S26B/S26C" evidence="8">
    <location>
        <begin position="23"/>
        <end position="138"/>
    </location>
</feature>
<evidence type="ECO:0000256" key="6">
    <source>
        <dbReference type="ARBA" id="ARBA00023236"/>
    </source>
</evidence>
<sequence length="149" mass="16234">MRLTYLGVSGSASYIAENSILIPFYGEAVSAGFPSPAQDFVEKTLDLNELCIPHPAATFFVRAQGDSMIEAGIHNGDVLVVDRSLTASHRDTIIACLHGEMTVKVLELKPDVLLRPKNKAYKAIPITEESEFEVFGVVTSVIRKLERGA</sequence>
<evidence type="ECO:0000256" key="3">
    <source>
        <dbReference type="ARBA" id="ARBA00022801"/>
    </source>
</evidence>
<keyword evidence="10" id="KW-1185">Reference proteome</keyword>
<evidence type="ECO:0000313" key="9">
    <source>
        <dbReference type="EMBL" id="RBO79901.1"/>
    </source>
</evidence>
<dbReference type="SUPFAM" id="SSF51306">
    <property type="entry name" value="LexA/Signal peptidase"/>
    <property type="match status" value="1"/>
</dbReference>
<dbReference type="PANTHER" id="PTHR33516:SF2">
    <property type="entry name" value="LEXA REPRESSOR-RELATED"/>
    <property type="match status" value="1"/>
</dbReference>
<dbReference type="NCBIfam" id="NF007621">
    <property type="entry name" value="PRK10276.1"/>
    <property type="match status" value="1"/>
</dbReference>
<dbReference type="Pfam" id="PF00717">
    <property type="entry name" value="Peptidase_S24"/>
    <property type="match status" value="1"/>
</dbReference>
<comment type="similarity">
    <text evidence="1 7">Belongs to the peptidase S24 family.</text>
</comment>
<dbReference type="RefSeq" id="WP_113875558.1">
    <property type="nucleotide sequence ID" value="NZ_QNRF01000010.1"/>
</dbReference>
<evidence type="ECO:0000256" key="1">
    <source>
        <dbReference type="ARBA" id="ARBA00007484"/>
    </source>
</evidence>
<dbReference type="InterPro" id="IPR006197">
    <property type="entry name" value="Peptidase_S24_LexA"/>
</dbReference>
<dbReference type="EMBL" id="QNRF01000010">
    <property type="protein sequence ID" value="RBO79901.1"/>
    <property type="molecule type" value="Genomic_DNA"/>
</dbReference>
<accession>A0A366CWP6</accession>
<evidence type="ECO:0000256" key="2">
    <source>
        <dbReference type="ARBA" id="ARBA00022763"/>
    </source>
</evidence>
<proteinExistence type="inferred from homology"/>
<dbReference type="InterPro" id="IPR036286">
    <property type="entry name" value="LexA/Signal_pep-like_sf"/>
</dbReference>
<keyword evidence="3 7" id="KW-0378">Hydrolase</keyword>
<dbReference type="GO" id="GO:0006355">
    <property type="term" value="P:regulation of DNA-templated transcription"/>
    <property type="evidence" value="ECO:0007669"/>
    <property type="project" value="InterPro"/>
</dbReference>
<evidence type="ECO:0000256" key="4">
    <source>
        <dbReference type="ARBA" id="ARBA00022813"/>
    </source>
</evidence>